<dbReference type="EMBL" id="KE525317">
    <property type="protein sequence ID" value="KFB46360.1"/>
    <property type="molecule type" value="Genomic_DNA"/>
</dbReference>
<organism evidence="2">
    <name type="scientific">Anopheles sinensis</name>
    <name type="common">Mosquito</name>
    <dbReference type="NCBI Taxonomy" id="74873"/>
    <lineage>
        <taxon>Eukaryota</taxon>
        <taxon>Metazoa</taxon>
        <taxon>Ecdysozoa</taxon>
        <taxon>Arthropoda</taxon>
        <taxon>Hexapoda</taxon>
        <taxon>Insecta</taxon>
        <taxon>Pterygota</taxon>
        <taxon>Neoptera</taxon>
        <taxon>Endopterygota</taxon>
        <taxon>Diptera</taxon>
        <taxon>Nematocera</taxon>
        <taxon>Culicoidea</taxon>
        <taxon>Culicidae</taxon>
        <taxon>Anophelinae</taxon>
        <taxon>Anopheles</taxon>
    </lineage>
</organism>
<reference evidence="2 4" key="1">
    <citation type="journal article" date="2014" name="BMC Genomics">
        <title>Genome sequence of Anopheles sinensis provides insight into genetics basis of mosquito competence for malaria parasites.</title>
        <authorList>
            <person name="Zhou D."/>
            <person name="Zhang D."/>
            <person name="Ding G."/>
            <person name="Shi L."/>
            <person name="Hou Q."/>
            <person name="Ye Y."/>
            <person name="Xu Y."/>
            <person name="Zhou H."/>
            <person name="Xiong C."/>
            <person name="Li S."/>
            <person name="Yu J."/>
            <person name="Hong S."/>
            <person name="Yu X."/>
            <person name="Zou P."/>
            <person name="Chen C."/>
            <person name="Chang X."/>
            <person name="Wang W."/>
            <person name="Lv Y."/>
            <person name="Sun Y."/>
            <person name="Ma L."/>
            <person name="Shen B."/>
            <person name="Zhu C."/>
        </authorList>
    </citation>
    <scope>NUCLEOTIDE SEQUENCE [LARGE SCALE GENOMIC DNA]</scope>
</reference>
<dbReference type="EnsemblMetazoa" id="ASIC014428-RA">
    <property type="protein sequence ID" value="ASIC014428-PA"/>
    <property type="gene ID" value="ASIC014428"/>
</dbReference>
<feature type="compositionally biased region" description="Polar residues" evidence="1">
    <location>
        <begin position="47"/>
        <end position="56"/>
    </location>
</feature>
<reference evidence="3" key="2">
    <citation type="submission" date="2020-05" db="UniProtKB">
        <authorList>
            <consortium name="EnsemblMetazoa"/>
        </authorList>
    </citation>
    <scope>IDENTIFICATION</scope>
</reference>
<evidence type="ECO:0000313" key="4">
    <source>
        <dbReference type="Proteomes" id="UP000030765"/>
    </source>
</evidence>
<evidence type="ECO:0000256" key="1">
    <source>
        <dbReference type="SAM" id="MobiDB-lite"/>
    </source>
</evidence>
<proteinExistence type="predicted"/>
<evidence type="ECO:0000313" key="3">
    <source>
        <dbReference type="EnsemblMetazoa" id="ASIC014428-PA"/>
    </source>
</evidence>
<keyword evidence="4" id="KW-1185">Reference proteome</keyword>
<gene>
    <name evidence="2" type="ORF">ZHAS_00014428</name>
</gene>
<name>A0A084W816_ANOSI</name>
<sequence length="109" mass="11563">MRTIEKPALSPFGAEITEDLLSEVPQAQNPPSLPNGSYPMGGGCTDVSLSSQTATTRRGARLSAESRQSNRIKAVASSSSSSDGDNRGCNRPNFRSDLLYYGLVVARGK</sequence>
<dbReference type="AlphaFoldDB" id="A0A084W816"/>
<accession>A0A084W816</accession>
<dbReference type="VEuPathDB" id="VectorBase:ASIC014428"/>
<dbReference type="EMBL" id="ATLV01021344">
    <property type="status" value="NOT_ANNOTATED_CDS"/>
    <property type="molecule type" value="Genomic_DNA"/>
</dbReference>
<protein>
    <submittedName>
        <fullName evidence="2 3">Dgri\GH24997-PA-like protein</fullName>
    </submittedName>
</protein>
<evidence type="ECO:0000313" key="2">
    <source>
        <dbReference type="EMBL" id="KFB46360.1"/>
    </source>
</evidence>
<dbReference type="Proteomes" id="UP000030765">
    <property type="component" value="Unassembled WGS sequence"/>
</dbReference>
<feature type="region of interest" description="Disordered" evidence="1">
    <location>
        <begin position="23"/>
        <end position="94"/>
    </location>
</feature>